<dbReference type="Pfam" id="PF00201">
    <property type="entry name" value="UDPGT"/>
    <property type="match status" value="1"/>
</dbReference>
<dbReference type="EC" id="2.4.1.-" evidence="5"/>
<dbReference type="OMA" id="CNARYLG"/>
<name>A0A087HLQ2_ARAAL</name>
<reference evidence="7" key="1">
    <citation type="journal article" date="2015" name="Nat. Plants">
        <title>Genome expansion of Arabis alpina linked with retrotransposition and reduced symmetric DNA methylation.</title>
        <authorList>
            <person name="Willing E.M."/>
            <person name="Rawat V."/>
            <person name="Mandakova T."/>
            <person name="Maumus F."/>
            <person name="James G.V."/>
            <person name="Nordstroem K.J."/>
            <person name="Becker C."/>
            <person name="Warthmann N."/>
            <person name="Chica C."/>
            <person name="Szarzynska B."/>
            <person name="Zytnicki M."/>
            <person name="Albani M.C."/>
            <person name="Kiefer C."/>
            <person name="Bergonzi S."/>
            <person name="Castaings L."/>
            <person name="Mateos J.L."/>
            <person name="Berns M.C."/>
            <person name="Bujdoso N."/>
            <person name="Piofczyk T."/>
            <person name="de Lorenzo L."/>
            <person name="Barrero-Sicilia C."/>
            <person name="Mateos I."/>
            <person name="Piednoel M."/>
            <person name="Hagmann J."/>
            <person name="Chen-Min-Tao R."/>
            <person name="Iglesias-Fernandez R."/>
            <person name="Schuster S.C."/>
            <person name="Alonso-Blanco C."/>
            <person name="Roudier F."/>
            <person name="Carbonero P."/>
            <person name="Paz-Ares J."/>
            <person name="Davis S.J."/>
            <person name="Pecinka A."/>
            <person name="Quesneville H."/>
            <person name="Colot V."/>
            <person name="Lysak M.A."/>
            <person name="Weigel D."/>
            <person name="Coupland G."/>
            <person name="Schneeberger K."/>
        </authorList>
    </citation>
    <scope>NUCLEOTIDE SEQUENCE [LARGE SCALE GENOMIC DNA]</scope>
    <source>
        <strain evidence="7">cv. Pajares</strain>
    </source>
</reference>
<dbReference type="EMBL" id="CM002869">
    <property type="protein sequence ID" value="KFK43054.1"/>
    <property type="molecule type" value="Genomic_DNA"/>
</dbReference>
<dbReference type="PANTHER" id="PTHR48048:SF45">
    <property type="entry name" value="GLYCOSYLTRANSFERASE"/>
    <property type="match status" value="1"/>
</dbReference>
<dbReference type="OrthoDB" id="5835829at2759"/>
<dbReference type="Gramene" id="KFK43054">
    <property type="protein sequence ID" value="KFK43054"/>
    <property type="gene ID" value="AALP_AA1G072300"/>
</dbReference>
<evidence type="ECO:0000256" key="5">
    <source>
        <dbReference type="RuleBase" id="RU362057"/>
    </source>
</evidence>
<comment type="similarity">
    <text evidence="1 4">Belongs to the UDP-glycosyltransferase family.</text>
</comment>
<evidence type="ECO:0000256" key="2">
    <source>
        <dbReference type="ARBA" id="ARBA00022676"/>
    </source>
</evidence>
<evidence type="ECO:0000313" key="7">
    <source>
        <dbReference type="Proteomes" id="UP000029120"/>
    </source>
</evidence>
<dbReference type="InterPro" id="IPR002213">
    <property type="entry name" value="UDP_glucos_trans"/>
</dbReference>
<dbReference type="eggNOG" id="KOG1192">
    <property type="taxonomic scope" value="Eukaryota"/>
</dbReference>
<dbReference type="FunFam" id="3.40.50.2000:FF:000056">
    <property type="entry name" value="Glycosyltransferase"/>
    <property type="match status" value="1"/>
</dbReference>
<dbReference type="InterPro" id="IPR050481">
    <property type="entry name" value="UDP-glycosyltransf_plant"/>
</dbReference>
<dbReference type="Proteomes" id="UP000029120">
    <property type="component" value="Chromosome 1"/>
</dbReference>
<evidence type="ECO:0000256" key="4">
    <source>
        <dbReference type="RuleBase" id="RU003718"/>
    </source>
</evidence>
<dbReference type="CDD" id="cd03784">
    <property type="entry name" value="GT1_Gtf-like"/>
    <property type="match status" value="1"/>
</dbReference>
<dbReference type="GO" id="GO:0080044">
    <property type="term" value="F:quercetin 7-O-glucosyltransferase activity"/>
    <property type="evidence" value="ECO:0007669"/>
    <property type="project" value="EnsemblPlants"/>
</dbReference>
<dbReference type="AlphaFoldDB" id="A0A087HLQ2"/>
<dbReference type="PANTHER" id="PTHR48048">
    <property type="entry name" value="GLYCOSYLTRANSFERASE"/>
    <property type="match status" value="1"/>
</dbReference>
<keyword evidence="3 4" id="KW-0808">Transferase</keyword>
<organism evidence="6 7">
    <name type="scientific">Arabis alpina</name>
    <name type="common">Alpine rock-cress</name>
    <dbReference type="NCBI Taxonomy" id="50452"/>
    <lineage>
        <taxon>Eukaryota</taxon>
        <taxon>Viridiplantae</taxon>
        <taxon>Streptophyta</taxon>
        <taxon>Embryophyta</taxon>
        <taxon>Tracheophyta</taxon>
        <taxon>Spermatophyta</taxon>
        <taxon>Magnoliopsida</taxon>
        <taxon>eudicotyledons</taxon>
        <taxon>Gunneridae</taxon>
        <taxon>Pentapetalae</taxon>
        <taxon>rosids</taxon>
        <taxon>malvids</taxon>
        <taxon>Brassicales</taxon>
        <taxon>Brassicaceae</taxon>
        <taxon>Arabideae</taxon>
        <taxon>Arabis</taxon>
    </lineage>
</organism>
<keyword evidence="2 4" id="KW-0328">Glycosyltransferase</keyword>
<dbReference type="GO" id="GO:0080043">
    <property type="term" value="F:quercetin 3-O-glucosyltransferase activity"/>
    <property type="evidence" value="ECO:0007669"/>
    <property type="project" value="EnsemblPlants"/>
</dbReference>
<dbReference type="InterPro" id="IPR035595">
    <property type="entry name" value="UDP_glycos_trans_CS"/>
</dbReference>
<evidence type="ECO:0000256" key="3">
    <source>
        <dbReference type="ARBA" id="ARBA00022679"/>
    </source>
</evidence>
<evidence type="ECO:0000313" key="6">
    <source>
        <dbReference type="EMBL" id="KFK43054.1"/>
    </source>
</evidence>
<sequence>MAKEIELIFIPVPSMGHLLVNIEFAKRLIDLDNRIKTITIVLFNLPTSPHASVFARSLIVSQPRIRIHDLPSLHDHPSTDLYRRAPEAYVVQVVKLYTPLVKEAVSEIVESRRCDSDSSVRVAGLVLDFFCNSLIGDVGKKLNLDSYIFLTCNARYLSMMKYLPDRNRKIGSEFDLRYGDEELPIPGFVYSVPAKFMPPGLYNREAYEAYVDLAPKFGDAKGILVNSFAELESHPFEYFSKQEDYPPVYPVGPILSLKDRANPNEEAADKDRIMEWLDDQPESSVLFLCFGSKGSVKEPQVKEIARALELVGCRFLWAFRTDSLVETDPNDALPDGFMDRVAGKGLVCGWAPQVEVLDHKAIRGFVSHCGWNSTLESLWFGVPLATWPMYAEQQLNAFTLVKELELAVDLRMDYVSSRGGLVTCDEIVRAVRSLMDDIGEGLRRKVKEMGDAARKAVMDGGSSSLATARFIDELVDNGSC</sequence>
<evidence type="ECO:0000256" key="1">
    <source>
        <dbReference type="ARBA" id="ARBA00009995"/>
    </source>
</evidence>
<accession>A0A087HLQ2</accession>
<protein>
    <recommendedName>
        <fullName evidence="5">Glycosyltransferase</fullName>
        <ecNumber evidence="5">2.4.1.-</ecNumber>
    </recommendedName>
</protein>
<gene>
    <name evidence="6" type="ordered locus">AALP_Aa1g072300</name>
</gene>
<keyword evidence="7" id="KW-1185">Reference proteome</keyword>
<proteinExistence type="inferred from homology"/>
<dbReference type="Gene3D" id="3.40.50.2000">
    <property type="entry name" value="Glycogen Phosphorylase B"/>
    <property type="match status" value="2"/>
</dbReference>
<dbReference type="PROSITE" id="PS00375">
    <property type="entry name" value="UDPGT"/>
    <property type="match status" value="1"/>
</dbReference>
<dbReference type="SUPFAM" id="SSF53756">
    <property type="entry name" value="UDP-Glycosyltransferase/glycogen phosphorylase"/>
    <property type="match status" value="1"/>
</dbReference>